<dbReference type="InParanoid" id="A0A397RSX8"/>
<feature type="transmembrane region" description="Helical" evidence="1">
    <location>
        <begin position="172"/>
        <end position="191"/>
    </location>
</feature>
<name>A0A397RSX8_9MOLU</name>
<keyword evidence="3" id="KW-1185">Reference proteome</keyword>
<evidence type="ECO:0000313" key="2">
    <source>
        <dbReference type="EMBL" id="RIA75529.1"/>
    </source>
</evidence>
<evidence type="ECO:0000313" key="3">
    <source>
        <dbReference type="Proteomes" id="UP000266506"/>
    </source>
</evidence>
<dbReference type="AlphaFoldDB" id="A0A397RSX8"/>
<feature type="transmembrane region" description="Helical" evidence="1">
    <location>
        <begin position="78"/>
        <end position="98"/>
    </location>
</feature>
<gene>
    <name evidence="2" type="ORF">EI71_01425</name>
</gene>
<keyword evidence="1" id="KW-0812">Transmembrane</keyword>
<feature type="transmembrane region" description="Helical" evidence="1">
    <location>
        <begin position="196"/>
        <end position="217"/>
    </location>
</feature>
<dbReference type="Proteomes" id="UP000266506">
    <property type="component" value="Unassembled WGS sequence"/>
</dbReference>
<keyword evidence="1" id="KW-0472">Membrane</keyword>
<protein>
    <submittedName>
        <fullName evidence="2">Uncharacterized protein</fullName>
    </submittedName>
</protein>
<feature type="transmembrane region" description="Helical" evidence="1">
    <location>
        <begin position="118"/>
        <end position="139"/>
    </location>
</feature>
<organism evidence="2 3">
    <name type="scientific">Anaeroplasma bactoclasticum</name>
    <dbReference type="NCBI Taxonomy" id="2088"/>
    <lineage>
        <taxon>Bacteria</taxon>
        <taxon>Bacillati</taxon>
        <taxon>Mycoplasmatota</taxon>
        <taxon>Mollicutes</taxon>
        <taxon>Anaeroplasmatales</taxon>
        <taxon>Anaeroplasmataceae</taxon>
        <taxon>Anaeroplasma</taxon>
    </lineage>
</organism>
<reference evidence="2 3" key="1">
    <citation type="submission" date="2018-08" db="EMBL/GenBank/DDBJ databases">
        <title>Genomic Encyclopedia of Archaeal and Bacterial Type Strains, Phase II (KMG-II): from individual species to whole genera.</title>
        <authorList>
            <person name="Goeker M."/>
        </authorList>
    </citation>
    <scope>NUCLEOTIDE SEQUENCE [LARGE SCALE GENOMIC DNA]</scope>
    <source>
        <strain evidence="2 3">ATCC 27112</strain>
    </source>
</reference>
<comment type="caution">
    <text evidence="2">The sequence shown here is derived from an EMBL/GenBank/DDBJ whole genome shotgun (WGS) entry which is preliminary data.</text>
</comment>
<proteinExistence type="predicted"/>
<dbReference type="RefSeq" id="WP_119016548.1">
    <property type="nucleotide sequence ID" value="NZ_QXEV01000017.1"/>
</dbReference>
<sequence>MKSIVKGIIGTILGTLYVYFCINGYPSEWIVHGSFLSMGTPILRQLVNSCIFFLLAPLTSLLLGYYKKMNEGVVVKYGILFLAVLFISLIAEFIGHIGDYKFAPTFDVIFFDALANGFLRNASIILSLVLFTKSLTLFPLGKYKDFIIIALSILLYVLVTIIYHIGFSSLAMTYHIAIGFGMGLLTSYFVLNENSLVIPAIFFGLVGITRLPSYYAMDSETQVVTYVILISMYFIVGIIMILAEVYLFTHKSKEVME</sequence>
<accession>A0A397RSX8</accession>
<dbReference type="EMBL" id="QXEV01000017">
    <property type="protein sequence ID" value="RIA75529.1"/>
    <property type="molecule type" value="Genomic_DNA"/>
</dbReference>
<feature type="transmembrane region" description="Helical" evidence="1">
    <location>
        <begin position="46"/>
        <end position="66"/>
    </location>
</feature>
<evidence type="ECO:0000256" key="1">
    <source>
        <dbReference type="SAM" id="Phobius"/>
    </source>
</evidence>
<feature type="transmembrane region" description="Helical" evidence="1">
    <location>
        <begin position="146"/>
        <end position="166"/>
    </location>
</feature>
<feature type="transmembrane region" description="Helical" evidence="1">
    <location>
        <begin position="223"/>
        <end position="248"/>
    </location>
</feature>
<feature type="transmembrane region" description="Helical" evidence="1">
    <location>
        <begin position="7"/>
        <end position="26"/>
    </location>
</feature>
<keyword evidence="1" id="KW-1133">Transmembrane helix</keyword>